<dbReference type="PANTHER" id="PTHR11138:SF5">
    <property type="entry name" value="METHIONYL-TRNA FORMYLTRANSFERASE, MITOCHONDRIAL"/>
    <property type="match status" value="1"/>
</dbReference>
<dbReference type="eggNOG" id="KOG3082">
    <property type="taxonomic scope" value="Eukaryota"/>
</dbReference>
<keyword evidence="8" id="KW-1185">Reference proteome</keyword>
<dbReference type="Pfam" id="PF02911">
    <property type="entry name" value="Formyl_trans_C"/>
    <property type="match status" value="1"/>
</dbReference>
<evidence type="ECO:0000256" key="2">
    <source>
        <dbReference type="ARBA" id="ARBA00012261"/>
    </source>
</evidence>
<keyword evidence="4" id="KW-0648">Protein biosynthesis</keyword>
<dbReference type="EMBL" id="AACS02000009">
    <property type="protein sequence ID" value="EAU89550.2"/>
    <property type="molecule type" value="Genomic_DNA"/>
</dbReference>
<dbReference type="Proteomes" id="UP000001861">
    <property type="component" value="Unassembled WGS sequence"/>
</dbReference>
<evidence type="ECO:0000313" key="7">
    <source>
        <dbReference type="EMBL" id="EAU89550.2"/>
    </source>
</evidence>
<name>A8NBH9_COPC7</name>
<dbReference type="InterPro" id="IPR005793">
    <property type="entry name" value="Formyl_trans_C"/>
</dbReference>
<feature type="domain" description="Formyl transferase N-terminal" evidence="5">
    <location>
        <begin position="46"/>
        <end position="212"/>
    </location>
</feature>
<dbReference type="InterPro" id="IPR041711">
    <property type="entry name" value="Met-tRNA-FMT_N"/>
</dbReference>
<dbReference type="KEGG" id="cci:CC1G_02439"/>
<gene>
    <name evidence="7" type="ORF">CC1G_02439</name>
</gene>
<evidence type="ECO:0000256" key="4">
    <source>
        <dbReference type="ARBA" id="ARBA00022917"/>
    </source>
</evidence>
<dbReference type="Gene3D" id="3.10.25.10">
    <property type="entry name" value="Formyl transferase, C-terminal domain"/>
    <property type="match status" value="1"/>
</dbReference>
<organism evidence="7 8">
    <name type="scientific">Coprinopsis cinerea (strain Okayama-7 / 130 / ATCC MYA-4618 / FGSC 9003)</name>
    <name type="common">Inky cap fungus</name>
    <name type="synonym">Hormographiella aspergillata</name>
    <dbReference type="NCBI Taxonomy" id="240176"/>
    <lineage>
        <taxon>Eukaryota</taxon>
        <taxon>Fungi</taxon>
        <taxon>Dikarya</taxon>
        <taxon>Basidiomycota</taxon>
        <taxon>Agaricomycotina</taxon>
        <taxon>Agaricomycetes</taxon>
        <taxon>Agaricomycetidae</taxon>
        <taxon>Agaricales</taxon>
        <taxon>Agaricineae</taxon>
        <taxon>Psathyrellaceae</taxon>
        <taxon>Coprinopsis</taxon>
    </lineage>
</organism>
<dbReference type="InterPro" id="IPR002376">
    <property type="entry name" value="Formyl_transf_N"/>
</dbReference>
<dbReference type="OMA" id="KEWWNGV"/>
<dbReference type="OrthoDB" id="10268103at2759"/>
<protein>
    <recommendedName>
        <fullName evidence="2">methionyl-tRNA formyltransferase</fullName>
        <ecNumber evidence="2">2.1.2.9</ecNumber>
    </recommendedName>
</protein>
<dbReference type="STRING" id="240176.A8NBH9"/>
<evidence type="ECO:0000259" key="6">
    <source>
        <dbReference type="Pfam" id="PF02911"/>
    </source>
</evidence>
<comment type="caution">
    <text evidence="7">The sequence shown here is derived from an EMBL/GenBank/DDBJ whole genome shotgun (WGS) entry which is preliminary data.</text>
</comment>
<evidence type="ECO:0000256" key="1">
    <source>
        <dbReference type="ARBA" id="ARBA00010699"/>
    </source>
</evidence>
<sequence>MSLTRLLGFGRWRRAILSPSGSTAARRCFHSSRQHHNALESEKLKVLFMGRDEFSCLVLRELYAASDVWQELVVVTNQDQRVGRRASQVSVSPLKLLAQDLKNVWLEYIPDTKPEFRKWELPAPFSSYRYSSSEHENGINHEPPPPSQHVLVTASFGRILTRKHLSRFLPSRRLNVHPSLLPQYRGPAPIQHSIMNGDPETGVCVIEMLDAVKKDAVSPKAGIDAGDIWASMKMAQPATADFAQMRDALAVEGGKLLVGVLRKMKQGIEGTRRSQIQPDSQVALRPAPMIHLQDAFVDPAKMVAEQVCQKWRAIAHQRPIFTYRAEHHGEKDKAVQLHGLQLLPPGSSSHVEAALPQEPGSAICTSTEKGQPKRIFVRCEGGGIFALSSVKPAGKPVLPAADYWNGIKDKRKDGSIKFGSTL</sequence>
<dbReference type="GeneID" id="6008661"/>
<proteinExistence type="inferred from homology"/>
<dbReference type="InParanoid" id="A8NBH9"/>
<dbReference type="VEuPathDB" id="FungiDB:CC1G_02439"/>
<dbReference type="Gene3D" id="3.40.50.170">
    <property type="entry name" value="Formyl transferase, N-terminal domain"/>
    <property type="match status" value="1"/>
</dbReference>
<dbReference type="GO" id="GO:0005739">
    <property type="term" value="C:mitochondrion"/>
    <property type="evidence" value="ECO:0007669"/>
    <property type="project" value="TreeGrafter"/>
</dbReference>
<evidence type="ECO:0000256" key="3">
    <source>
        <dbReference type="ARBA" id="ARBA00022679"/>
    </source>
</evidence>
<dbReference type="CDD" id="cd08646">
    <property type="entry name" value="FMT_core_Met-tRNA-FMT_N"/>
    <property type="match status" value="1"/>
</dbReference>
<dbReference type="Pfam" id="PF00551">
    <property type="entry name" value="Formyl_trans_N"/>
    <property type="match status" value="1"/>
</dbReference>
<dbReference type="RefSeq" id="XP_001832177.2">
    <property type="nucleotide sequence ID" value="XM_001832125.2"/>
</dbReference>
<evidence type="ECO:0000313" key="8">
    <source>
        <dbReference type="Proteomes" id="UP000001861"/>
    </source>
</evidence>
<feature type="domain" description="Formyl transferase C-terminal" evidence="6">
    <location>
        <begin position="293"/>
        <end position="407"/>
    </location>
</feature>
<dbReference type="PANTHER" id="PTHR11138">
    <property type="entry name" value="METHIONYL-TRNA FORMYLTRANSFERASE"/>
    <property type="match status" value="1"/>
</dbReference>
<comment type="similarity">
    <text evidence="1">Belongs to the Fmt family.</text>
</comment>
<evidence type="ECO:0000259" key="5">
    <source>
        <dbReference type="Pfam" id="PF00551"/>
    </source>
</evidence>
<accession>A8NBH9</accession>
<dbReference type="HOGENOM" id="CLU_033347_0_3_1"/>
<keyword evidence="3" id="KW-0808">Transferase</keyword>
<dbReference type="EC" id="2.1.2.9" evidence="2"/>
<dbReference type="InterPro" id="IPR037022">
    <property type="entry name" value="Formyl_trans_C_sf"/>
</dbReference>
<reference evidence="7 8" key="1">
    <citation type="journal article" date="2010" name="Proc. Natl. Acad. Sci. U.S.A.">
        <title>Insights into evolution of multicellular fungi from the assembled chromosomes of the mushroom Coprinopsis cinerea (Coprinus cinereus).</title>
        <authorList>
            <person name="Stajich J.E."/>
            <person name="Wilke S.K."/>
            <person name="Ahren D."/>
            <person name="Au C.H."/>
            <person name="Birren B.W."/>
            <person name="Borodovsky M."/>
            <person name="Burns C."/>
            <person name="Canback B."/>
            <person name="Casselton L.A."/>
            <person name="Cheng C.K."/>
            <person name="Deng J."/>
            <person name="Dietrich F.S."/>
            <person name="Fargo D.C."/>
            <person name="Farman M.L."/>
            <person name="Gathman A.C."/>
            <person name="Goldberg J."/>
            <person name="Guigo R."/>
            <person name="Hoegger P.J."/>
            <person name="Hooker J.B."/>
            <person name="Huggins A."/>
            <person name="James T.Y."/>
            <person name="Kamada T."/>
            <person name="Kilaru S."/>
            <person name="Kodira C."/>
            <person name="Kues U."/>
            <person name="Kupfer D."/>
            <person name="Kwan H.S."/>
            <person name="Lomsadze A."/>
            <person name="Li W."/>
            <person name="Lilly W.W."/>
            <person name="Ma L.J."/>
            <person name="Mackey A.J."/>
            <person name="Manning G."/>
            <person name="Martin F."/>
            <person name="Muraguchi H."/>
            <person name="Natvig D.O."/>
            <person name="Palmerini H."/>
            <person name="Ramesh M.A."/>
            <person name="Rehmeyer C.J."/>
            <person name="Roe B.A."/>
            <person name="Shenoy N."/>
            <person name="Stanke M."/>
            <person name="Ter-Hovhannisyan V."/>
            <person name="Tunlid A."/>
            <person name="Velagapudi R."/>
            <person name="Vision T.J."/>
            <person name="Zeng Q."/>
            <person name="Zolan M.E."/>
            <person name="Pukkila P.J."/>
        </authorList>
    </citation>
    <scope>NUCLEOTIDE SEQUENCE [LARGE SCALE GENOMIC DNA]</scope>
    <source>
        <strain evidence="8">Okayama-7 / 130 / ATCC MYA-4618 / FGSC 9003</strain>
    </source>
</reference>
<dbReference type="SUPFAM" id="SSF53328">
    <property type="entry name" value="Formyltransferase"/>
    <property type="match status" value="1"/>
</dbReference>
<dbReference type="InterPro" id="IPR036477">
    <property type="entry name" value="Formyl_transf_N_sf"/>
</dbReference>
<dbReference type="GO" id="GO:0004479">
    <property type="term" value="F:methionyl-tRNA formyltransferase activity"/>
    <property type="evidence" value="ECO:0007669"/>
    <property type="project" value="UniProtKB-EC"/>
</dbReference>
<dbReference type="AlphaFoldDB" id="A8NBH9"/>